<dbReference type="GeneID" id="303484608"/>
<evidence type="ECO:0000313" key="2">
    <source>
        <dbReference type="Proteomes" id="UP000258016"/>
    </source>
</evidence>
<name>A0ABN5B2N3_9SPHN</name>
<gene>
    <name evidence="1" type="ORF">B5J99_03355</name>
</gene>
<dbReference type="EMBL" id="CP020083">
    <property type="protein sequence ID" value="ASR50623.1"/>
    <property type="molecule type" value="Genomic_DNA"/>
</dbReference>
<sequence>MIGLLAQKGLGLFTRSAAQPSPDRDRLIGLLDMLVDQCDREADLIDDATLLPDRYYSVARAAVQGHYRIEPERIAERLLRH</sequence>
<dbReference type="RefSeq" id="WP_054133873.1">
    <property type="nucleotide sequence ID" value="NZ_CP020083.1"/>
</dbReference>
<accession>A0ABN5B2N3</accession>
<evidence type="ECO:0000313" key="1">
    <source>
        <dbReference type="EMBL" id="ASR50623.1"/>
    </source>
</evidence>
<reference evidence="1 2" key="1">
    <citation type="submission" date="2017-03" db="EMBL/GenBank/DDBJ databases">
        <title>Complete genome sequence of Blastomonas fulva degrading microcsystin LR.</title>
        <authorList>
            <person name="Lee H.-g."/>
            <person name="Jin L."/>
            <person name="oh H.-M."/>
        </authorList>
    </citation>
    <scope>NUCLEOTIDE SEQUENCE [LARGE SCALE GENOMIC DNA]</scope>
    <source>
        <strain evidence="1 2">T2</strain>
    </source>
</reference>
<dbReference type="Proteomes" id="UP000258016">
    <property type="component" value="Chromosome"/>
</dbReference>
<protein>
    <submittedName>
        <fullName evidence="1">Uncharacterized protein</fullName>
    </submittedName>
</protein>
<proteinExistence type="predicted"/>
<organism evidence="1 2">
    <name type="scientific">Blastomonas fulva</name>
    <dbReference type="NCBI Taxonomy" id="1550728"/>
    <lineage>
        <taxon>Bacteria</taxon>
        <taxon>Pseudomonadati</taxon>
        <taxon>Pseudomonadota</taxon>
        <taxon>Alphaproteobacteria</taxon>
        <taxon>Sphingomonadales</taxon>
        <taxon>Sphingomonadaceae</taxon>
        <taxon>Blastomonas</taxon>
    </lineage>
</organism>
<keyword evidence="2" id="KW-1185">Reference proteome</keyword>